<dbReference type="RefSeq" id="WP_279527704.1">
    <property type="nucleotide sequence ID" value="NZ_CP122312.1"/>
</dbReference>
<evidence type="ECO:0000256" key="1">
    <source>
        <dbReference type="SAM" id="Coils"/>
    </source>
</evidence>
<reference evidence="2 3" key="1">
    <citation type="journal article" date="2019" name="Int. J. Syst. Evol. Microbiol.">
        <title>The Global Catalogue of Microorganisms (GCM) 10K type strain sequencing project: providing services to taxonomists for standard genome sequencing and annotation.</title>
        <authorList>
            <consortium name="The Broad Institute Genomics Platform"/>
            <consortium name="The Broad Institute Genome Sequencing Center for Infectious Disease"/>
            <person name="Wu L."/>
            <person name="Ma J."/>
        </authorList>
    </citation>
    <scope>NUCLEOTIDE SEQUENCE [LARGE SCALE GENOMIC DNA]</scope>
    <source>
        <strain evidence="2 3">XZGYJ-43</strain>
    </source>
</reference>
<organism evidence="2 3">
    <name type="scientific">Halospeciosus flavus</name>
    <dbReference type="NCBI Taxonomy" id="3032283"/>
    <lineage>
        <taxon>Archaea</taxon>
        <taxon>Methanobacteriati</taxon>
        <taxon>Methanobacteriota</taxon>
        <taxon>Stenosarchaea group</taxon>
        <taxon>Halobacteria</taxon>
        <taxon>Halobacteriales</taxon>
        <taxon>Halobacteriaceae</taxon>
        <taxon>Halospeciosus</taxon>
    </lineage>
</organism>
<dbReference type="Proteomes" id="UP001596447">
    <property type="component" value="Unassembled WGS sequence"/>
</dbReference>
<dbReference type="EMBL" id="JBHTAR010000011">
    <property type="protein sequence ID" value="MFC7200943.1"/>
    <property type="molecule type" value="Genomic_DNA"/>
</dbReference>
<dbReference type="Pfam" id="PF23432">
    <property type="entry name" value="DUF7118"/>
    <property type="match status" value="1"/>
</dbReference>
<feature type="coiled-coil region" evidence="1">
    <location>
        <begin position="94"/>
        <end position="152"/>
    </location>
</feature>
<gene>
    <name evidence="2" type="ORF">ACFQJ9_16290</name>
</gene>
<accession>A0ABD5Z6W4</accession>
<dbReference type="AlphaFoldDB" id="A0ABD5Z6W4"/>
<dbReference type="InterPro" id="IPR055542">
    <property type="entry name" value="DUF7118"/>
</dbReference>
<proteinExistence type="predicted"/>
<sequence length="375" mass="42184">MTDSVAAVVAAAERLEARRETVADPGEDALRELADALADVRAVLDRYEEDATGYGDFQRYVAFQDDLVATVEELPEDLPERETFEDLLPAFQKKTLSETDFEEARAALDEAEQTVEPLYELEDARERYDEARRQAAVRLTDLRERVDDLERLVDLGDADFDAPVERLREPVEAYNAAVRDAFDDFRASASARELLDFLDRAQTFPLVGFDEPPEALSDFVEDHEAGTETVSRLLELADFSHSKLGHYVDDPAALKRAVGGNRTYLAGLSADPLTVAWPPRPAEELRYRADELVSLVGRLVDRVDGDASTAVEHLRTVRDLTRDDDFERVRRAAVAREELTDEERERAAGDVEAELADARADLEELELLLDEYPPR</sequence>
<name>A0ABD5Z6W4_9EURY</name>
<evidence type="ECO:0000313" key="2">
    <source>
        <dbReference type="EMBL" id="MFC7200943.1"/>
    </source>
</evidence>
<comment type="caution">
    <text evidence="2">The sequence shown here is derived from an EMBL/GenBank/DDBJ whole genome shotgun (WGS) entry which is preliminary data.</text>
</comment>
<protein>
    <submittedName>
        <fullName evidence="2">Uncharacterized protein</fullName>
    </submittedName>
</protein>
<evidence type="ECO:0000313" key="3">
    <source>
        <dbReference type="Proteomes" id="UP001596447"/>
    </source>
</evidence>
<keyword evidence="3" id="KW-1185">Reference proteome</keyword>
<keyword evidence="1" id="KW-0175">Coiled coil</keyword>